<dbReference type="GO" id="GO:0003676">
    <property type="term" value="F:nucleic acid binding"/>
    <property type="evidence" value="ECO:0007669"/>
    <property type="project" value="InterPro"/>
</dbReference>
<evidence type="ECO:0000256" key="1">
    <source>
        <dbReference type="SAM" id="MobiDB-lite"/>
    </source>
</evidence>
<name>A0A7R9KBW9_TIMGE</name>
<accession>A0A7R9KBW9</accession>
<gene>
    <name evidence="2" type="ORF">TGEB3V08_LOCUS11513</name>
</gene>
<dbReference type="Gene3D" id="3.30.420.10">
    <property type="entry name" value="Ribonuclease H-like superfamily/Ribonuclease H"/>
    <property type="match status" value="1"/>
</dbReference>
<proteinExistence type="predicted"/>
<evidence type="ECO:0000313" key="2">
    <source>
        <dbReference type="EMBL" id="CAD7615153.1"/>
    </source>
</evidence>
<dbReference type="InterPro" id="IPR036397">
    <property type="entry name" value="RNaseH_sf"/>
</dbReference>
<feature type="compositionally biased region" description="Acidic residues" evidence="1">
    <location>
        <begin position="84"/>
        <end position="95"/>
    </location>
</feature>
<dbReference type="AlphaFoldDB" id="A0A7R9KBW9"/>
<dbReference type="PANTHER" id="PTHR33939:SF1">
    <property type="entry name" value="DUF4371 DOMAIN-CONTAINING PROTEIN"/>
    <property type="match status" value="1"/>
</dbReference>
<dbReference type="PANTHER" id="PTHR33939">
    <property type="entry name" value="PROTEIN CBG22215"/>
    <property type="match status" value="1"/>
</dbReference>
<reference evidence="2" key="1">
    <citation type="submission" date="2020-11" db="EMBL/GenBank/DDBJ databases">
        <authorList>
            <person name="Tran Van P."/>
        </authorList>
    </citation>
    <scope>NUCLEOTIDE SEQUENCE</scope>
</reference>
<protein>
    <submittedName>
        <fullName evidence="2">Uncharacterized protein</fullName>
    </submittedName>
</protein>
<feature type="region of interest" description="Disordered" evidence="1">
    <location>
        <begin position="74"/>
        <end position="95"/>
    </location>
</feature>
<dbReference type="EMBL" id="OE851140">
    <property type="protein sequence ID" value="CAD7615153.1"/>
    <property type="molecule type" value="Genomic_DNA"/>
</dbReference>
<organism evidence="2">
    <name type="scientific">Timema genevievae</name>
    <name type="common">Walking stick</name>
    <dbReference type="NCBI Taxonomy" id="629358"/>
    <lineage>
        <taxon>Eukaryota</taxon>
        <taxon>Metazoa</taxon>
        <taxon>Ecdysozoa</taxon>
        <taxon>Arthropoda</taxon>
        <taxon>Hexapoda</taxon>
        <taxon>Insecta</taxon>
        <taxon>Pterygota</taxon>
        <taxon>Neoptera</taxon>
        <taxon>Polyneoptera</taxon>
        <taxon>Phasmatodea</taxon>
        <taxon>Timematodea</taxon>
        <taxon>Timematoidea</taxon>
        <taxon>Timematidae</taxon>
        <taxon>Timema</taxon>
    </lineage>
</organism>
<sequence>MKMELMSKALAHKPEKRYKIDEMVRECGHQVLRLPPYHCQYNSLELVWSKNVDHTEKIINDDWAREMKMDASENQPFIIQIGDNESDSDDDDDDEEVLAVPLLLD</sequence>